<sequence length="103" mass="11534">MRTLAANEITLVGFRLDGGGGRSEGGARAEASCTGIVGWDRGEAPVGRYFVHEENPPDQAVHYNPTFRPHPYAYDYGFVSRAMELQACYLRQRTYRMNSDNSE</sequence>
<reference evidence="1" key="1">
    <citation type="submission" date="2020-08" db="EMBL/GenBank/DDBJ databases">
        <title>Genome sequencing and assembly of the red palm weevil Rhynchophorus ferrugineus.</title>
        <authorList>
            <person name="Dias G.B."/>
            <person name="Bergman C.M."/>
            <person name="Manee M."/>
        </authorList>
    </citation>
    <scope>NUCLEOTIDE SEQUENCE</scope>
    <source>
        <strain evidence="1">AA-2017</strain>
        <tissue evidence="1">Whole larva</tissue>
    </source>
</reference>
<proteinExistence type="predicted"/>
<organism evidence="1 2">
    <name type="scientific">Rhynchophorus ferrugineus</name>
    <name type="common">Red palm weevil</name>
    <name type="synonym">Curculio ferrugineus</name>
    <dbReference type="NCBI Taxonomy" id="354439"/>
    <lineage>
        <taxon>Eukaryota</taxon>
        <taxon>Metazoa</taxon>
        <taxon>Ecdysozoa</taxon>
        <taxon>Arthropoda</taxon>
        <taxon>Hexapoda</taxon>
        <taxon>Insecta</taxon>
        <taxon>Pterygota</taxon>
        <taxon>Neoptera</taxon>
        <taxon>Endopterygota</taxon>
        <taxon>Coleoptera</taxon>
        <taxon>Polyphaga</taxon>
        <taxon>Cucujiformia</taxon>
        <taxon>Curculionidae</taxon>
        <taxon>Dryophthorinae</taxon>
        <taxon>Rhynchophorus</taxon>
    </lineage>
</organism>
<name>A0A834INW3_RHYFE</name>
<dbReference type="EMBL" id="JAACXV010000185">
    <property type="protein sequence ID" value="KAF7282168.1"/>
    <property type="molecule type" value="Genomic_DNA"/>
</dbReference>
<gene>
    <name evidence="1" type="ORF">GWI33_003092</name>
</gene>
<protein>
    <submittedName>
        <fullName evidence="1">Uncharacterized protein</fullName>
    </submittedName>
</protein>
<comment type="caution">
    <text evidence="1">The sequence shown here is derived from an EMBL/GenBank/DDBJ whole genome shotgun (WGS) entry which is preliminary data.</text>
</comment>
<evidence type="ECO:0000313" key="2">
    <source>
        <dbReference type="Proteomes" id="UP000625711"/>
    </source>
</evidence>
<accession>A0A834INW3</accession>
<keyword evidence="2" id="KW-1185">Reference proteome</keyword>
<dbReference type="Proteomes" id="UP000625711">
    <property type="component" value="Unassembled WGS sequence"/>
</dbReference>
<dbReference type="AlphaFoldDB" id="A0A834INW3"/>
<evidence type="ECO:0000313" key="1">
    <source>
        <dbReference type="EMBL" id="KAF7282168.1"/>
    </source>
</evidence>